<evidence type="ECO:0000256" key="1">
    <source>
        <dbReference type="ARBA" id="ARBA00004651"/>
    </source>
</evidence>
<dbReference type="EMBL" id="JAHESF010000018">
    <property type="protein sequence ID" value="MBT1698887.1"/>
    <property type="molecule type" value="Genomic_DNA"/>
</dbReference>
<dbReference type="InterPro" id="IPR025857">
    <property type="entry name" value="MacB_PCD"/>
</dbReference>
<evidence type="ECO:0000256" key="6">
    <source>
        <dbReference type="SAM" id="Phobius"/>
    </source>
</evidence>
<feature type="transmembrane region" description="Helical" evidence="6">
    <location>
        <begin position="420"/>
        <end position="441"/>
    </location>
</feature>
<comment type="caution">
    <text evidence="9">The sequence shown here is derived from an EMBL/GenBank/DDBJ whole genome shotgun (WGS) entry which is preliminary data.</text>
</comment>
<reference evidence="9 10" key="1">
    <citation type="submission" date="2021-05" db="EMBL/GenBank/DDBJ databases">
        <title>A Polyphasic approach of four new species of the genus Ohtaekwangia: Ohtaekwangia histidinii sp. nov., Ohtaekwangia cretensis sp. nov., Ohtaekwangia indiensis sp. nov., Ohtaekwangia reichenbachii sp. nov. from diverse environment.</title>
        <authorList>
            <person name="Octaviana S."/>
        </authorList>
    </citation>
    <scope>NUCLEOTIDE SEQUENCE [LARGE SCALE GENOMIC DNA]</scope>
    <source>
        <strain evidence="9 10">PWU4</strain>
    </source>
</reference>
<dbReference type="AlphaFoldDB" id="A0AAP2GQU7"/>
<evidence type="ECO:0000313" key="9">
    <source>
        <dbReference type="EMBL" id="MBT1698887.1"/>
    </source>
</evidence>
<evidence type="ECO:0000256" key="3">
    <source>
        <dbReference type="ARBA" id="ARBA00022692"/>
    </source>
</evidence>
<proteinExistence type="predicted"/>
<evidence type="ECO:0000256" key="4">
    <source>
        <dbReference type="ARBA" id="ARBA00022989"/>
    </source>
</evidence>
<feature type="non-terminal residue" evidence="9">
    <location>
        <position position="531"/>
    </location>
</feature>
<keyword evidence="3 6" id="KW-0812">Transmembrane</keyword>
<keyword evidence="10" id="KW-1185">Reference proteome</keyword>
<evidence type="ECO:0000259" key="8">
    <source>
        <dbReference type="Pfam" id="PF12704"/>
    </source>
</evidence>
<name>A0AAP2GQU7_9BACT</name>
<keyword evidence="5 6" id="KW-0472">Membrane</keyword>
<evidence type="ECO:0000313" key="10">
    <source>
        <dbReference type="Proteomes" id="UP001319200"/>
    </source>
</evidence>
<comment type="subcellular location">
    <subcellularLocation>
        <location evidence="1">Cell membrane</location>
        <topology evidence="1">Multi-pass membrane protein</topology>
    </subcellularLocation>
</comment>
<dbReference type="GO" id="GO:0005886">
    <property type="term" value="C:plasma membrane"/>
    <property type="evidence" value="ECO:0007669"/>
    <property type="project" value="UniProtKB-SubCell"/>
</dbReference>
<organism evidence="9 10">
    <name type="scientific">Chryseosolibacter histidini</name>
    <dbReference type="NCBI Taxonomy" id="2782349"/>
    <lineage>
        <taxon>Bacteria</taxon>
        <taxon>Pseudomonadati</taxon>
        <taxon>Bacteroidota</taxon>
        <taxon>Cytophagia</taxon>
        <taxon>Cytophagales</taxon>
        <taxon>Chryseotaleaceae</taxon>
        <taxon>Chryseosolibacter</taxon>
    </lineage>
</organism>
<protein>
    <submittedName>
        <fullName evidence="9">ABC transporter permease</fullName>
    </submittedName>
</protein>
<feature type="transmembrane region" description="Helical" evidence="6">
    <location>
        <begin position="284"/>
        <end position="306"/>
    </location>
</feature>
<accession>A0AAP2GQU7</accession>
<dbReference type="InterPro" id="IPR050250">
    <property type="entry name" value="Macrolide_Exporter_MacB"/>
</dbReference>
<dbReference type="RefSeq" id="WP_254165893.1">
    <property type="nucleotide sequence ID" value="NZ_JAHESF010000018.1"/>
</dbReference>
<gene>
    <name evidence="9" type="ORF">KK083_18480</name>
</gene>
<sequence length="531" mass="59654">MLRNYLIIAIRNALRQKGFAFINIAGLSIGLVCSFFILLWVTDELRYDRFHKDGDRIFQVWRHMITDGQIDTWTSLGQPVAETILAEYPEVEDITWSMLSQQFVITTGENSYRQNGGYASPAFFRIFSFPFLKGDPNQALRDVNSVVITDRLARTLFGENWQSRDDVIGKPITIDHRKDFTVAGVVADLPENSSIQFDVLLPARDFTDRFGIGDDWYYMCFSIYARLHNASALREMNIKVAEHFSRHDQGKGTKLFLQPFEDVYLHSTYKDGQLVGGRIDYIRIFSVVAVFLLLIACINFMNLATARSSRRAREIGVRKVVGAQRRMLIFQFMAESVAMAFVSFVLALSLVFLLLPAFNDLTGKHLTLSDLNISGMLAISAMVGILSGSYPALYLSAFNPVVALRSALRQRAGNLTFRKGLVIFQFAISVMMIVATVGVILQLDHIRTLNLGLKREGLVFVPREGALGERFDVVSQELLNRAGIASVTVSGQDPLNIGNNTTSVRWQGKAPDSRPIFYIVNAGYDYVETLS</sequence>
<dbReference type="Pfam" id="PF12704">
    <property type="entry name" value="MacB_PCD"/>
    <property type="match status" value="1"/>
</dbReference>
<evidence type="ECO:0000256" key="2">
    <source>
        <dbReference type="ARBA" id="ARBA00022475"/>
    </source>
</evidence>
<feature type="domain" description="MacB-like periplasmic core" evidence="8">
    <location>
        <begin position="21"/>
        <end position="233"/>
    </location>
</feature>
<feature type="domain" description="ABC3 transporter permease C-terminal" evidence="7">
    <location>
        <begin position="287"/>
        <end position="400"/>
    </location>
</feature>
<dbReference type="InterPro" id="IPR003838">
    <property type="entry name" value="ABC3_permease_C"/>
</dbReference>
<feature type="transmembrane region" description="Helical" evidence="6">
    <location>
        <begin position="327"/>
        <end position="355"/>
    </location>
</feature>
<dbReference type="PANTHER" id="PTHR30572">
    <property type="entry name" value="MEMBRANE COMPONENT OF TRANSPORTER-RELATED"/>
    <property type="match status" value="1"/>
</dbReference>
<dbReference type="GO" id="GO:0022857">
    <property type="term" value="F:transmembrane transporter activity"/>
    <property type="evidence" value="ECO:0007669"/>
    <property type="project" value="TreeGrafter"/>
</dbReference>
<evidence type="ECO:0000256" key="5">
    <source>
        <dbReference type="ARBA" id="ARBA00023136"/>
    </source>
</evidence>
<keyword evidence="4 6" id="KW-1133">Transmembrane helix</keyword>
<dbReference type="Pfam" id="PF02687">
    <property type="entry name" value="FtsX"/>
    <property type="match status" value="1"/>
</dbReference>
<dbReference type="PANTHER" id="PTHR30572:SF18">
    <property type="entry name" value="ABC-TYPE MACROLIDE FAMILY EXPORT SYSTEM PERMEASE COMPONENT 2"/>
    <property type="match status" value="1"/>
</dbReference>
<feature type="transmembrane region" description="Helical" evidence="6">
    <location>
        <begin position="20"/>
        <end position="41"/>
    </location>
</feature>
<evidence type="ECO:0000259" key="7">
    <source>
        <dbReference type="Pfam" id="PF02687"/>
    </source>
</evidence>
<feature type="transmembrane region" description="Helical" evidence="6">
    <location>
        <begin position="375"/>
        <end position="399"/>
    </location>
</feature>
<keyword evidence="2" id="KW-1003">Cell membrane</keyword>
<dbReference type="Proteomes" id="UP001319200">
    <property type="component" value="Unassembled WGS sequence"/>
</dbReference>